<dbReference type="InterPro" id="IPR000873">
    <property type="entry name" value="AMP-dep_synth/lig_dom"/>
</dbReference>
<keyword evidence="2" id="KW-0436">Ligase</keyword>
<evidence type="ECO:0000256" key="3">
    <source>
        <dbReference type="ARBA" id="ARBA00022741"/>
    </source>
</evidence>
<organism evidence="8 9">
    <name type="scientific">Triparma laevis f. longispina</name>
    <dbReference type="NCBI Taxonomy" id="1714387"/>
    <lineage>
        <taxon>Eukaryota</taxon>
        <taxon>Sar</taxon>
        <taxon>Stramenopiles</taxon>
        <taxon>Ochrophyta</taxon>
        <taxon>Bolidophyceae</taxon>
        <taxon>Parmales</taxon>
        <taxon>Triparmaceae</taxon>
        <taxon>Triparma</taxon>
    </lineage>
</organism>
<protein>
    <recommendedName>
        <fullName evidence="7">AMP-dependent synthetase/ligase domain-containing protein</fullName>
    </recommendedName>
</protein>
<keyword evidence="6" id="KW-1133">Transmembrane helix</keyword>
<proteinExistence type="inferred from homology"/>
<dbReference type="GO" id="GO:0004467">
    <property type="term" value="F:long-chain fatty acid-CoA ligase activity"/>
    <property type="evidence" value="ECO:0007669"/>
    <property type="project" value="UniProtKB-EC"/>
</dbReference>
<evidence type="ECO:0000256" key="6">
    <source>
        <dbReference type="SAM" id="Phobius"/>
    </source>
</evidence>
<comment type="caution">
    <text evidence="8">The sequence shown here is derived from an EMBL/GenBank/DDBJ whole genome shotgun (WGS) entry which is preliminary data.</text>
</comment>
<dbReference type="Proteomes" id="UP001165122">
    <property type="component" value="Unassembled WGS sequence"/>
</dbReference>
<feature type="transmembrane region" description="Helical" evidence="6">
    <location>
        <begin position="52"/>
        <end position="75"/>
    </location>
</feature>
<keyword evidence="3" id="KW-0547">Nucleotide-binding</keyword>
<sequence length="765" mass="82578">MSAAASDIKINIPDDPKKEPLIADGDISAPSGPNPVVAAISALLGFLLKLPFWILLFSLDFVGTIITFGWVNAIIYQIGKGKTRSVPVNDEVSHRWNVKAAKNGLAETPFEGIHTIYALAKRSFETYPDVRCMGTREFLGQHSVKQKHFGDTKWQTYAEVGVIANKFGAALRGAGMVPAPTTTTLKQLETPCSLAIFENTCAEWQIAAQGAFTQSMIVTTIYATLGIDAVIDAVQECKIRAMLCNKTSIKILMSRIKEMPTLKFIVFTNDMVAPGDNAAIPADANGVKIISFDDFVKSGDTAKFPPTPPKSETCAVIMYTSGSTGKPKGVVVTHANLLATSAGAIEALGVRMGKEVYLGYLPLAHILELMAEFGMLGFGCTICYADPKTLTATGAYPIGALEQYAPTIMAGVPKIWDVIKKGVQAKFAAASPVARFLVDTAFAAKTFAISVGLDTPFFNLLVFGKLKKAVGGNLRIALSGGGPLNTEVQLFVRTAFGCPLFQGYGLTETCAGLSVQDPADLRTGIAGVPLVSCEVKLESCPDITDKNKLPYLIEDRVDTVGNKVWGRGEVLVRGNNITKGYYMMEEKTKEEWEEDGFFHTGDIGQFMSDGSIRIVDRKKNLVKLKGGEYIAIENMEMCYGNSSFVDAIGGGICCYGDADMDRPVALMQLNQPVTMAWAKKNGIGGDFNTIKDSVALYKAVLADLIKEGQSGGLSNLEKLKGVCFLTEPWTPENGCLTAANKLQRREVISVHEREFLAVKERGIFN</sequence>
<dbReference type="InterPro" id="IPR020845">
    <property type="entry name" value="AMP-binding_CS"/>
</dbReference>
<dbReference type="EMBL" id="BRXW01000368">
    <property type="protein sequence ID" value="GMH48622.1"/>
    <property type="molecule type" value="Genomic_DNA"/>
</dbReference>
<dbReference type="PANTHER" id="PTHR43272">
    <property type="entry name" value="LONG-CHAIN-FATTY-ACID--COA LIGASE"/>
    <property type="match status" value="1"/>
</dbReference>
<dbReference type="InterPro" id="IPR042099">
    <property type="entry name" value="ANL_N_sf"/>
</dbReference>
<evidence type="ECO:0000313" key="9">
    <source>
        <dbReference type="Proteomes" id="UP001165122"/>
    </source>
</evidence>
<keyword evidence="4" id="KW-0067">ATP-binding</keyword>
<dbReference type="GO" id="GO:0016020">
    <property type="term" value="C:membrane"/>
    <property type="evidence" value="ECO:0007669"/>
    <property type="project" value="TreeGrafter"/>
</dbReference>
<dbReference type="Gene3D" id="3.40.50.12780">
    <property type="entry name" value="N-terminal domain of ligase-like"/>
    <property type="match status" value="1"/>
</dbReference>
<evidence type="ECO:0000256" key="5">
    <source>
        <dbReference type="ARBA" id="ARBA00036813"/>
    </source>
</evidence>
<keyword evidence="6" id="KW-0472">Membrane</keyword>
<dbReference type="PANTHER" id="PTHR43272:SF83">
    <property type="entry name" value="ACYL-COA SYNTHETASE LONG-CHAIN, ISOFORM J"/>
    <property type="match status" value="1"/>
</dbReference>
<reference evidence="9" key="1">
    <citation type="journal article" date="2023" name="Commun. Biol.">
        <title>Genome analysis of Parmales, the sister group of diatoms, reveals the evolutionary specialization of diatoms from phago-mixotrophs to photoautotrophs.</title>
        <authorList>
            <person name="Ban H."/>
            <person name="Sato S."/>
            <person name="Yoshikawa S."/>
            <person name="Yamada K."/>
            <person name="Nakamura Y."/>
            <person name="Ichinomiya M."/>
            <person name="Sato N."/>
            <person name="Blanc-Mathieu R."/>
            <person name="Endo H."/>
            <person name="Kuwata A."/>
            <person name="Ogata H."/>
        </authorList>
    </citation>
    <scope>NUCLEOTIDE SEQUENCE [LARGE SCALE GENOMIC DNA]</scope>
    <source>
        <strain evidence="9">NIES 3700</strain>
    </source>
</reference>
<dbReference type="Pfam" id="PF00501">
    <property type="entry name" value="AMP-binding"/>
    <property type="match status" value="1"/>
</dbReference>
<comment type="similarity">
    <text evidence="1">Belongs to the ATP-dependent AMP-binding enzyme family.</text>
</comment>
<evidence type="ECO:0000259" key="7">
    <source>
        <dbReference type="Pfam" id="PF00501"/>
    </source>
</evidence>
<evidence type="ECO:0000256" key="1">
    <source>
        <dbReference type="ARBA" id="ARBA00006432"/>
    </source>
</evidence>
<gene>
    <name evidence="8" type="ORF">TrLO_g3475</name>
</gene>
<keyword evidence="9" id="KW-1185">Reference proteome</keyword>
<dbReference type="OrthoDB" id="1700726at2759"/>
<dbReference type="PROSITE" id="PS00455">
    <property type="entry name" value="AMP_BINDING"/>
    <property type="match status" value="1"/>
</dbReference>
<comment type="catalytic activity">
    <reaction evidence="5">
        <text>a long-chain fatty acid + ATP + CoA = a long-chain fatty acyl-CoA + AMP + diphosphate</text>
        <dbReference type="Rhea" id="RHEA:15421"/>
        <dbReference type="ChEBI" id="CHEBI:30616"/>
        <dbReference type="ChEBI" id="CHEBI:33019"/>
        <dbReference type="ChEBI" id="CHEBI:57287"/>
        <dbReference type="ChEBI" id="CHEBI:57560"/>
        <dbReference type="ChEBI" id="CHEBI:83139"/>
        <dbReference type="ChEBI" id="CHEBI:456215"/>
        <dbReference type="EC" id="6.2.1.3"/>
    </reaction>
</comment>
<evidence type="ECO:0000256" key="2">
    <source>
        <dbReference type="ARBA" id="ARBA00022598"/>
    </source>
</evidence>
<dbReference type="AlphaFoldDB" id="A0A9W6ZC68"/>
<dbReference type="GO" id="GO:0005783">
    <property type="term" value="C:endoplasmic reticulum"/>
    <property type="evidence" value="ECO:0007669"/>
    <property type="project" value="TreeGrafter"/>
</dbReference>
<feature type="domain" description="AMP-dependent synthetase/ligase" evidence="7">
    <location>
        <begin position="150"/>
        <end position="582"/>
    </location>
</feature>
<dbReference type="GO" id="GO:0005524">
    <property type="term" value="F:ATP binding"/>
    <property type="evidence" value="ECO:0007669"/>
    <property type="project" value="UniProtKB-KW"/>
</dbReference>
<evidence type="ECO:0000313" key="8">
    <source>
        <dbReference type="EMBL" id="GMH48622.1"/>
    </source>
</evidence>
<evidence type="ECO:0000256" key="4">
    <source>
        <dbReference type="ARBA" id="ARBA00022840"/>
    </source>
</evidence>
<accession>A0A9W6ZC68</accession>
<dbReference type="SUPFAM" id="SSF56801">
    <property type="entry name" value="Acetyl-CoA synthetase-like"/>
    <property type="match status" value="1"/>
</dbReference>
<name>A0A9W6ZC68_9STRA</name>
<keyword evidence="6" id="KW-0812">Transmembrane</keyword>